<keyword evidence="2" id="KW-1185">Reference proteome</keyword>
<dbReference type="PATRIC" id="fig|1280950.3.peg.1958"/>
<dbReference type="InterPro" id="IPR032710">
    <property type="entry name" value="NTF2-like_dom_sf"/>
</dbReference>
<reference evidence="1 2" key="1">
    <citation type="journal article" date="2014" name="Antonie Van Leeuwenhoek">
        <title>Hyphomonas beringensis sp. nov. and Hyphomonas chukchiensis sp. nov., isolated from surface seawater of the Bering Sea and Chukchi Sea.</title>
        <authorList>
            <person name="Li C."/>
            <person name="Lai Q."/>
            <person name="Li G."/>
            <person name="Dong C."/>
            <person name="Wang J."/>
            <person name="Liao Y."/>
            <person name="Shao Z."/>
        </authorList>
    </citation>
    <scope>NUCLEOTIDE SEQUENCE [LARGE SCALE GENOMIC DNA]</scope>
    <source>
        <strain evidence="1 2">MHS-2</strain>
    </source>
</reference>
<evidence type="ECO:0000313" key="1">
    <source>
        <dbReference type="EMBL" id="KCZ92316.1"/>
    </source>
</evidence>
<gene>
    <name evidence="1" type="ORF">HJO_09784</name>
</gene>
<protein>
    <submittedName>
        <fullName evidence="1">Uncharacterized protein</fullName>
    </submittedName>
</protein>
<proteinExistence type="predicted"/>
<organism evidence="1 2">
    <name type="scientific">Hyphomonas johnsonii MHS-2</name>
    <dbReference type="NCBI Taxonomy" id="1280950"/>
    <lineage>
        <taxon>Bacteria</taxon>
        <taxon>Pseudomonadati</taxon>
        <taxon>Pseudomonadota</taxon>
        <taxon>Alphaproteobacteria</taxon>
        <taxon>Hyphomonadales</taxon>
        <taxon>Hyphomonadaceae</taxon>
        <taxon>Hyphomonas</taxon>
    </lineage>
</organism>
<accession>A0A059FP63</accession>
<dbReference type="SUPFAM" id="SSF54427">
    <property type="entry name" value="NTF2-like"/>
    <property type="match status" value="1"/>
</dbReference>
<sequence>MMKYATGMTGALAAMTLAGCVAVDVTDSTPDAPAAMTAAEARAIVEARNGDFEKLFAADDAAGLATQMYTAGGRLVPPDAPDMVGPEAIAAYWTGALGVIETVDLATVEAVPAGAGHIAERTHVTLYGADGSVMGAGKAVILWTQEDGTWKMQWDSWNNGPVE</sequence>
<dbReference type="Proteomes" id="UP000025171">
    <property type="component" value="Unassembled WGS sequence"/>
</dbReference>
<dbReference type="Gene3D" id="3.10.450.50">
    <property type="match status" value="1"/>
</dbReference>
<evidence type="ECO:0000313" key="2">
    <source>
        <dbReference type="Proteomes" id="UP000025171"/>
    </source>
</evidence>
<comment type="caution">
    <text evidence="1">The sequence shown here is derived from an EMBL/GenBank/DDBJ whole genome shotgun (WGS) entry which is preliminary data.</text>
</comment>
<dbReference type="RefSeq" id="WP_035616546.1">
    <property type="nucleotide sequence ID" value="NZ_ARYK01000004.1"/>
</dbReference>
<dbReference type="EMBL" id="ARYK01000004">
    <property type="protein sequence ID" value="KCZ92316.1"/>
    <property type="molecule type" value="Genomic_DNA"/>
</dbReference>
<dbReference type="AlphaFoldDB" id="A0A059FP63"/>
<dbReference type="OrthoDB" id="9814425at2"/>
<dbReference type="PROSITE" id="PS51257">
    <property type="entry name" value="PROKAR_LIPOPROTEIN"/>
    <property type="match status" value="1"/>
</dbReference>
<name>A0A059FP63_9PROT</name>
<dbReference type="eggNOG" id="COG4319">
    <property type="taxonomic scope" value="Bacteria"/>
</dbReference>